<dbReference type="SUPFAM" id="SSF53067">
    <property type="entry name" value="Actin-like ATPase domain"/>
    <property type="match status" value="1"/>
</dbReference>
<dbReference type="RefSeq" id="WP_231442004.1">
    <property type="nucleotide sequence ID" value="NZ_JAJOMB010000006.1"/>
</dbReference>
<accession>A0A9X1STR0</accession>
<dbReference type="InterPro" id="IPR000600">
    <property type="entry name" value="ROK"/>
</dbReference>
<organism evidence="2 3">
    <name type="scientific">Kineosporia babensis</name>
    <dbReference type="NCBI Taxonomy" id="499548"/>
    <lineage>
        <taxon>Bacteria</taxon>
        <taxon>Bacillati</taxon>
        <taxon>Actinomycetota</taxon>
        <taxon>Actinomycetes</taxon>
        <taxon>Kineosporiales</taxon>
        <taxon>Kineosporiaceae</taxon>
        <taxon>Kineosporia</taxon>
    </lineage>
</organism>
<evidence type="ECO:0000256" key="1">
    <source>
        <dbReference type="ARBA" id="ARBA00006479"/>
    </source>
</evidence>
<reference evidence="2" key="1">
    <citation type="submission" date="2021-11" db="EMBL/GenBank/DDBJ databases">
        <title>Streptomyces corallinus and Kineosporia corallina sp. nov., two new coral-derived marine actinobacteria.</title>
        <authorList>
            <person name="Buangrab K."/>
            <person name="Sutthacheep M."/>
            <person name="Yeemin T."/>
            <person name="Harunari E."/>
            <person name="Igarashi Y."/>
            <person name="Sripreechasak P."/>
            <person name="Kanchanasin P."/>
            <person name="Tanasupawat S."/>
            <person name="Phongsopitanun W."/>
        </authorList>
    </citation>
    <scope>NUCLEOTIDE SEQUENCE</scope>
    <source>
        <strain evidence="2">JCM 31032</strain>
    </source>
</reference>
<proteinExistence type="inferred from homology"/>
<dbReference type="InterPro" id="IPR049874">
    <property type="entry name" value="ROK_cs"/>
</dbReference>
<dbReference type="InterPro" id="IPR043129">
    <property type="entry name" value="ATPase_NBD"/>
</dbReference>
<sequence>MPITVESASPATSDAHLEQVVRLIRDRQATTRPALMNLTGLSRKIVIQRVDQLIAMGLVREGPAAASTGGRPAGQLDFAADAGCVLVVLLGATGMSAGLADLAGRVLKVRSSELPFGLQPEEALARARMEFAELLGDPARRGPLRGIGVGVLGPVSPKGLTMDTFPNSGWSAFSVGDWLSDSYGVPVWVDNEVNLMAIGESLSRTPQPAPSLLYVKVGSGIGAGLINDGRLYRGASGVAGEIGHLTVSADRSRVCWCGNHGCLTMFASGRAIVGLGIEARLSGASPYLEKLTPEQIRDVDVVAGAHAGDGACSQIIDRAAVSLGLAVAGATNLFNPALIVIGGRVATAAGELFTEPIRQAVDEHAFLLATADITIERSSGEEEVGVQGAASTVVEGLLSGDHLAGWSA</sequence>
<dbReference type="PANTHER" id="PTHR18964:SF173">
    <property type="entry name" value="GLUCOKINASE"/>
    <property type="match status" value="1"/>
</dbReference>
<dbReference type="PROSITE" id="PS01125">
    <property type="entry name" value="ROK"/>
    <property type="match status" value="1"/>
</dbReference>
<dbReference type="Gene3D" id="3.30.420.40">
    <property type="match status" value="2"/>
</dbReference>
<evidence type="ECO:0000313" key="2">
    <source>
        <dbReference type="EMBL" id="MCD5312117.1"/>
    </source>
</evidence>
<gene>
    <name evidence="2" type="ORF">LR394_14495</name>
</gene>
<comment type="caution">
    <text evidence="2">The sequence shown here is derived from an EMBL/GenBank/DDBJ whole genome shotgun (WGS) entry which is preliminary data.</text>
</comment>
<keyword evidence="3" id="KW-1185">Reference proteome</keyword>
<dbReference type="AlphaFoldDB" id="A0A9X1STR0"/>
<protein>
    <submittedName>
        <fullName evidence="2">ROK family protein</fullName>
    </submittedName>
</protein>
<evidence type="ECO:0000313" key="3">
    <source>
        <dbReference type="Proteomes" id="UP001138997"/>
    </source>
</evidence>
<dbReference type="InterPro" id="IPR036388">
    <property type="entry name" value="WH-like_DNA-bd_sf"/>
</dbReference>
<dbReference type="Pfam" id="PF00480">
    <property type="entry name" value="ROK"/>
    <property type="match status" value="1"/>
</dbReference>
<dbReference type="EMBL" id="JAJOMB010000006">
    <property type="protein sequence ID" value="MCD5312117.1"/>
    <property type="molecule type" value="Genomic_DNA"/>
</dbReference>
<dbReference type="SUPFAM" id="SSF46785">
    <property type="entry name" value="Winged helix' DNA-binding domain"/>
    <property type="match status" value="1"/>
</dbReference>
<dbReference type="Gene3D" id="1.10.10.10">
    <property type="entry name" value="Winged helix-like DNA-binding domain superfamily/Winged helix DNA-binding domain"/>
    <property type="match status" value="1"/>
</dbReference>
<comment type="similarity">
    <text evidence="1">Belongs to the ROK (NagC/XylR) family.</text>
</comment>
<dbReference type="Proteomes" id="UP001138997">
    <property type="component" value="Unassembled WGS sequence"/>
</dbReference>
<dbReference type="InterPro" id="IPR036390">
    <property type="entry name" value="WH_DNA-bd_sf"/>
</dbReference>
<dbReference type="PANTHER" id="PTHR18964">
    <property type="entry name" value="ROK (REPRESSOR, ORF, KINASE) FAMILY"/>
    <property type="match status" value="1"/>
</dbReference>
<name>A0A9X1STR0_9ACTN</name>